<dbReference type="EMBL" id="SOEZ01000061">
    <property type="protein sequence ID" value="TFB48729.1"/>
    <property type="molecule type" value="Genomic_DNA"/>
</dbReference>
<accession>A0A4R8UDT7</accession>
<dbReference type="AlphaFoldDB" id="A0A4R8UDT7"/>
<dbReference type="SUPFAM" id="SSF52317">
    <property type="entry name" value="Class I glutamine amidotransferase-like"/>
    <property type="match status" value="1"/>
</dbReference>
<dbReference type="Gene3D" id="3.40.50.880">
    <property type="match status" value="1"/>
</dbReference>
<dbReference type="InterPro" id="IPR029062">
    <property type="entry name" value="Class_I_gatase-like"/>
</dbReference>
<dbReference type="PANTHER" id="PTHR43235:SF1">
    <property type="entry name" value="GLUTAMINE AMIDOTRANSFERASE PB2B2.05-RELATED"/>
    <property type="match status" value="1"/>
</dbReference>
<reference evidence="1 2" key="1">
    <citation type="submission" date="2019-03" db="EMBL/GenBank/DDBJ databases">
        <title>Genomics of glacier-inhabiting Cryobacterium strains.</title>
        <authorList>
            <person name="Liu Q."/>
            <person name="Xin Y.-H."/>
        </authorList>
    </citation>
    <scope>NUCLEOTIDE SEQUENCE [LARGE SCALE GENOMIC DNA]</scope>
    <source>
        <strain evidence="1 2">Sr47</strain>
    </source>
</reference>
<protein>
    <submittedName>
        <fullName evidence="1">Glutamine amidotransferase</fullName>
    </submittedName>
</protein>
<sequence>MTGSEASMNTQADLPRLAVVEVTGSRPDQREYHAKVQTLISRVTGEGEQGGWQVTRTAAADVSVPELLAATIDADAIVIVGGEDIAPRFYGGATGYEGETRHYEVADAGQIALVQRAVAQGTPLLGICRGLQIINVALGGSIVQHIEDDGIHRTDGVPIDRILTAHGVTLLAGSGLAESFGRAEISVQSAHHQSVGRLGDGLVAAALAPDGLVEALEHVTQPITGVQWHPEAPDAPADQLGVLLAVLGGQLASVRFAGELAAA</sequence>
<keyword evidence="2" id="KW-1185">Reference proteome</keyword>
<dbReference type="InterPro" id="IPR044668">
    <property type="entry name" value="PuuD-like"/>
</dbReference>
<dbReference type="GO" id="GO:0006598">
    <property type="term" value="P:polyamine catabolic process"/>
    <property type="evidence" value="ECO:0007669"/>
    <property type="project" value="TreeGrafter"/>
</dbReference>
<gene>
    <name evidence="1" type="ORF">E3O23_13015</name>
</gene>
<dbReference type="InterPro" id="IPR011697">
    <property type="entry name" value="Peptidase_C26"/>
</dbReference>
<proteinExistence type="predicted"/>
<name>A0A4R8UDT7_9MICO</name>
<keyword evidence="1" id="KW-0808">Transferase</keyword>
<dbReference type="PANTHER" id="PTHR43235">
    <property type="entry name" value="GLUTAMINE AMIDOTRANSFERASE PB2B2.05-RELATED"/>
    <property type="match status" value="1"/>
</dbReference>
<keyword evidence="1" id="KW-0315">Glutamine amidotransferase</keyword>
<dbReference type="OrthoDB" id="9813383at2"/>
<organism evidence="1 2">
    <name type="scientific">Cryobacterium tagatosivorans</name>
    <dbReference type="NCBI Taxonomy" id="1259199"/>
    <lineage>
        <taxon>Bacteria</taxon>
        <taxon>Bacillati</taxon>
        <taxon>Actinomycetota</taxon>
        <taxon>Actinomycetes</taxon>
        <taxon>Micrococcales</taxon>
        <taxon>Microbacteriaceae</taxon>
        <taxon>Cryobacterium</taxon>
    </lineage>
</organism>
<dbReference type="Pfam" id="PF07722">
    <property type="entry name" value="Peptidase_C26"/>
    <property type="match status" value="1"/>
</dbReference>
<dbReference type="GO" id="GO:0016740">
    <property type="term" value="F:transferase activity"/>
    <property type="evidence" value="ECO:0007669"/>
    <property type="project" value="UniProtKB-KW"/>
</dbReference>
<dbReference type="PROSITE" id="PS51273">
    <property type="entry name" value="GATASE_TYPE_1"/>
    <property type="match status" value="1"/>
</dbReference>
<evidence type="ECO:0000313" key="2">
    <source>
        <dbReference type="Proteomes" id="UP000297866"/>
    </source>
</evidence>
<evidence type="ECO:0000313" key="1">
    <source>
        <dbReference type="EMBL" id="TFB48729.1"/>
    </source>
</evidence>
<comment type="caution">
    <text evidence="1">The sequence shown here is derived from an EMBL/GenBank/DDBJ whole genome shotgun (WGS) entry which is preliminary data.</text>
</comment>
<dbReference type="GO" id="GO:0033969">
    <property type="term" value="F:gamma-glutamyl-gamma-aminobutyrate hydrolase activity"/>
    <property type="evidence" value="ECO:0007669"/>
    <property type="project" value="TreeGrafter"/>
</dbReference>
<dbReference type="Proteomes" id="UP000297866">
    <property type="component" value="Unassembled WGS sequence"/>
</dbReference>
<dbReference type="GO" id="GO:0005829">
    <property type="term" value="C:cytosol"/>
    <property type="evidence" value="ECO:0007669"/>
    <property type="project" value="TreeGrafter"/>
</dbReference>